<gene>
    <name evidence="1" type="ORF">FJT64_004844</name>
</gene>
<evidence type="ECO:0008006" key="3">
    <source>
        <dbReference type="Google" id="ProtNLM"/>
    </source>
</evidence>
<dbReference type="EMBL" id="VIIS01001475">
    <property type="protein sequence ID" value="KAF0297727.1"/>
    <property type="molecule type" value="Genomic_DNA"/>
</dbReference>
<proteinExistence type="predicted"/>
<sequence length="272" mass="29949">MPRRGRITRMWRRLKSLEAQVSELRQPPEPQRASATPLEGQWDVIDQVMAGASHQPCAELETEVTVTGAPAAEQDPRPCHLLIGDSIARDASLVAVDGVILNLANGGATFRKLAETTAAKKVTQWQEFCRVNGHRRGTIVIWCGGNDAYSDGGLRKEDVARTLAACGDEEILLICPTPRLRGHRCDPDGINWRTTKAYFADATIAAAAGEAPNERRVSVLRHMGRLFCVGSKQTFGKRADLFAKDGIHLSAAGYRRLADRISANFDWLEIRH</sequence>
<dbReference type="CDD" id="cd00229">
    <property type="entry name" value="SGNH_hydrolase"/>
    <property type="match status" value="1"/>
</dbReference>
<name>A0A6A4VNK0_AMPAM</name>
<dbReference type="InterPro" id="IPR036514">
    <property type="entry name" value="SGNH_hydro_sf"/>
</dbReference>
<dbReference type="Proteomes" id="UP000440578">
    <property type="component" value="Unassembled WGS sequence"/>
</dbReference>
<reference evidence="1 2" key="1">
    <citation type="submission" date="2019-07" db="EMBL/GenBank/DDBJ databases">
        <title>Draft genome assembly of a fouling barnacle, Amphibalanus amphitrite (Darwin, 1854): The first reference genome for Thecostraca.</title>
        <authorList>
            <person name="Kim W."/>
        </authorList>
    </citation>
    <scope>NUCLEOTIDE SEQUENCE [LARGE SCALE GENOMIC DNA]</scope>
    <source>
        <strain evidence="1">SNU_AA5</strain>
        <tissue evidence="1">Soma without cirri and trophi</tissue>
    </source>
</reference>
<dbReference type="SUPFAM" id="SSF52266">
    <property type="entry name" value="SGNH hydrolase"/>
    <property type="match status" value="1"/>
</dbReference>
<dbReference type="AlphaFoldDB" id="A0A6A4VNK0"/>
<accession>A0A6A4VNK0</accession>
<evidence type="ECO:0000313" key="1">
    <source>
        <dbReference type="EMBL" id="KAF0297727.1"/>
    </source>
</evidence>
<evidence type="ECO:0000313" key="2">
    <source>
        <dbReference type="Proteomes" id="UP000440578"/>
    </source>
</evidence>
<keyword evidence="2" id="KW-1185">Reference proteome</keyword>
<protein>
    <recommendedName>
        <fullName evidence="3">SGNH hydrolase-type esterase domain-containing protein</fullName>
    </recommendedName>
</protein>
<comment type="caution">
    <text evidence="1">The sequence shown here is derived from an EMBL/GenBank/DDBJ whole genome shotgun (WGS) entry which is preliminary data.</text>
</comment>
<dbReference type="Gene3D" id="3.40.50.1110">
    <property type="entry name" value="SGNH hydrolase"/>
    <property type="match status" value="1"/>
</dbReference>
<organism evidence="1 2">
    <name type="scientific">Amphibalanus amphitrite</name>
    <name type="common">Striped barnacle</name>
    <name type="synonym">Balanus amphitrite</name>
    <dbReference type="NCBI Taxonomy" id="1232801"/>
    <lineage>
        <taxon>Eukaryota</taxon>
        <taxon>Metazoa</taxon>
        <taxon>Ecdysozoa</taxon>
        <taxon>Arthropoda</taxon>
        <taxon>Crustacea</taxon>
        <taxon>Multicrustacea</taxon>
        <taxon>Cirripedia</taxon>
        <taxon>Thoracica</taxon>
        <taxon>Thoracicalcarea</taxon>
        <taxon>Balanomorpha</taxon>
        <taxon>Balanoidea</taxon>
        <taxon>Balanidae</taxon>
        <taxon>Amphibalaninae</taxon>
        <taxon>Amphibalanus</taxon>
    </lineage>
</organism>